<feature type="compositionally biased region" description="Basic and acidic residues" evidence="1">
    <location>
        <begin position="1"/>
        <end position="11"/>
    </location>
</feature>
<organism evidence="2 3">
    <name type="scientific">Ramlibacter terrae</name>
    <dbReference type="NCBI Taxonomy" id="2732511"/>
    <lineage>
        <taxon>Bacteria</taxon>
        <taxon>Pseudomonadati</taxon>
        <taxon>Pseudomonadota</taxon>
        <taxon>Betaproteobacteria</taxon>
        <taxon>Burkholderiales</taxon>
        <taxon>Comamonadaceae</taxon>
        <taxon>Ramlibacter</taxon>
    </lineage>
</organism>
<feature type="compositionally biased region" description="Basic residues" evidence="1">
    <location>
        <begin position="38"/>
        <end position="49"/>
    </location>
</feature>
<protein>
    <submittedName>
        <fullName evidence="2">Uncharacterized protein</fullName>
    </submittedName>
</protein>
<accession>A0ABX6P567</accession>
<feature type="compositionally biased region" description="Low complexity" evidence="1">
    <location>
        <begin position="18"/>
        <end position="27"/>
    </location>
</feature>
<evidence type="ECO:0000256" key="1">
    <source>
        <dbReference type="SAM" id="MobiDB-lite"/>
    </source>
</evidence>
<proteinExistence type="predicted"/>
<gene>
    <name evidence="2" type="ORF">HK414_11925</name>
</gene>
<reference evidence="2 3" key="2">
    <citation type="submission" date="2020-05" db="EMBL/GenBank/DDBJ databases">
        <authorList>
            <person name="Khan S.A."/>
            <person name="Jeon C.O."/>
            <person name="Chun B.H."/>
        </authorList>
    </citation>
    <scope>NUCLEOTIDE SEQUENCE [LARGE SCALE GENOMIC DNA]</scope>
    <source>
        <strain evidence="2 3">H242</strain>
    </source>
</reference>
<dbReference type="EMBL" id="CP053418">
    <property type="protein sequence ID" value="QJW84276.1"/>
    <property type="molecule type" value="Genomic_DNA"/>
</dbReference>
<name>A0ABX6P567_9BURK</name>
<keyword evidence="3" id="KW-1185">Reference proteome</keyword>
<evidence type="ECO:0000313" key="3">
    <source>
        <dbReference type="Proteomes" id="UP000500826"/>
    </source>
</evidence>
<sequence length="90" mass="9367">MEDNELKETLDVHTQSIRGPDGQPADAGGAGAGAAGRAGHRAAAPRRPPRPAAHLQGLHEDFKESTPQLSRHMEALEGGMLALLGQGTEP</sequence>
<dbReference type="Proteomes" id="UP000500826">
    <property type="component" value="Chromosome"/>
</dbReference>
<reference evidence="2 3" key="1">
    <citation type="submission" date="2020-05" db="EMBL/GenBank/DDBJ databases">
        <title>Ramlibacter rhizophilus sp. nov., isolated from rhizosphere soil of national flower Mugunghwa from South Korea.</title>
        <authorList>
            <person name="Zheng-Fei Y."/>
            <person name="Huan T."/>
        </authorList>
    </citation>
    <scope>NUCLEOTIDE SEQUENCE [LARGE SCALE GENOMIC DNA]</scope>
    <source>
        <strain evidence="2 3">H242</strain>
    </source>
</reference>
<evidence type="ECO:0000313" key="2">
    <source>
        <dbReference type="EMBL" id="QJW84276.1"/>
    </source>
</evidence>
<feature type="region of interest" description="Disordered" evidence="1">
    <location>
        <begin position="1"/>
        <end position="67"/>
    </location>
</feature>